<dbReference type="EMBL" id="LT632974">
    <property type="protein sequence ID" value="SFZ70964.1"/>
    <property type="molecule type" value="Genomic_DNA"/>
</dbReference>
<dbReference type="InterPro" id="IPR037107">
    <property type="entry name" value="Put_OMP_sf"/>
</dbReference>
<dbReference type="AlphaFoldDB" id="A0A1M4NG30"/>
<gene>
    <name evidence="1" type="primary">omp794</name>
</gene>
<sequence>MRCLLPLFFLLSGLGAVYLVPYKRQYIDLLSENDAYIDPYIDRYYTAGTRIGWASKEYDFSHSKMAWLDYLSLQIQKPKVSRFTLYLTQTMFTPTLAHRTLTTPVRGDHLYGGWLRAQLGILQRSEHTLETLAISMGTTGPGALAGKTQDLIHTWGHDPKFLGWGSQIKNEFIFEIHYSWLQKVPLLKSRFFDVDMLAGAGMDLGNAITDFKLGSMLRLGYNLSVDFGPNKINTGFSGGMPVSDKFSLYVFAGATGKFQPIDVFVQGNSPTTRGITALPYFLYNAEIGIAIAYKGTRLSFSAIDLSKTFKDQPRNHNIGSIELDIAF</sequence>
<dbReference type="Gene3D" id="2.40.128.140">
    <property type="entry name" value="Outer membrane protein"/>
    <property type="match status" value="1"/>
</dbReference>
<dbReference type="RefSeq" id="WP_199765588.1">
    <property type="nucleotide sequence ID" value="NZ_FZKG01000003.1"/>
</dbReference>
<organism evidence="1">
    <name type="scientific">Helicobacter felis</name>
    <dbReference type="NCBI Taxonomy" id="214"/>
    <lineage>
        <taxon>Bacteria</taxon>
        <taxon>Pseudomonadati</taxon>
        <taxon>Campylobacterota</taxon>
        <taxon>Epsilonproteobacteria</taxon>
        <taxon>Campylobacterales</taxon>
        <taxon>Helicobacteraceae</taxon>
        <taxon>Helicobacter</taxon>
    </lineage>
</organism>
<dbReference type="Pfam" id="PF09982">
    <property type="entry name" value="LpxR"/>
    <property type="match status" value="1"/>
</dbReference>
<dbReference type="InterPro" id="IPR018707">
    <property type="entry name" value="LpxR"/>
</dbReference>
<evidence type="ECO:0000313" key="1">
    <source>
        <dbReference type="EMBL" id="SFZ70964.1"/>
    </source>
</evidence>
<reference evidence="1" key="1">
    <citation type="submission" date="2016-10" db="EMBL/GenBank/DDBJ databases">
        <title>Proteomic and phylogenetic analysis of the outer membrane protein repertoire of gastric Helicobacter species.</title>
        <authorList>
            <person name="Joosten M."/>
        </authorList>
    </citation>
    <scope>NUCLEOTIDE SEQUENCE</scope>
    <source>
        <strain evidence="1">CS1</strain>
    </source>
</reference>
<accession>A0A1M4NG30</accession>
<name>A0A1M4NG30_HELFE</name>
<protein>
    <submittedName>
        <fullName evidence="1">OMP794</fullName>
    </submittedName>
</protein>
<proteinExistence type="predicted"/>